<feature type="region of interest" description="Disordered" evidence="7">
    <location>
        <begin position="1"/>
        <end position="20"/>
    </location>
</feature>
<dbReference type="RefSeq" id="WP_053079321.1">
    <property type="nucleotide sequence ID" value="NZ_JYNU01000009.1"/>
</dbReference>
<dbReference type="AlphaFoldDB" id="A0A0J6W7U6"/>
<comment type="caution">
    <text evidence="10">The sequence shown here is derived from an EMBL/GenBank/DDBJ whole genome shotgun (WGS) entry which is preliminary data.</text>
</comment>
<dbReference type="NCBIfam" id="TIGR03057">
    <property type="entry name" value="xxxLxxG_by_4"/>
    <property type="match status" value="1"/>
</dbReference>
<feature type="transmembrane region" description="Helical" evidence="8">
    <location>
        <begin position="843"/>
        <end position="862"/>
    </location>
</feature>
<evidence type="ECO:0000256" key="6">
    <source>
        <dbReference type="ARBA" id="ARBA00023136"/>
    </source>
</evidence>
<feature type="transmembrane region" description="Helical" evidence="8">
    <location>
        <begin position="396"/>
        <end position="417"/>
    </location>
</feature>
<dbReference type="PANTHER" id="PTHR33406">
    <property type="entry name" value="MEMBRANE PROTEIN MJ1562-RELATED"/>
    <property type="match status" value="1"/>
</dbReference>
<dbReference type="PATRIC" id="fig|1807.14.peg.1617"/>
<evidence type="ECO:0000259" key="9">
    <source>
        <dbReference type="Pfam" id="PF03176"/>
    </source>
</evidence>
<dbReference type="Gene3D" id="1.20.1640.10">
    <property type="entry name" value="Multidrug efflux transporter AcrB transmembrane domain"/>
    <property type="match status" value="2"/>
</dbReference>
<comment type="subcellular location">
    <subcellularLocation>
        <location evidence="1">Cell membrane</location>
        <topology evidence="1">Multi-pass membrane protein</topology>
    </subcellularLocation>
</comment>
<protein>
    <submittedName>
        <fullName evidence="10">Membrane transport protein mmpL8</fullName>
    </submittedName>
</protein>
<dbReference type="InterPro" id="IPR050545">
    <property type="entry name" value="Mycobact_MmpL"/>
</dbReference>
<dbReference type="SUPFAM" id="SSF82866">
    <property type="entry name" value="Multidrug efflux transporter AcrB transmembrane domain"/>
    <property type="match status" value="2"/>
</dbReference>
<evidence type="ECO:0000313" key="10">
    <source>
        <dbReference type="EMBL" id="KMO77702.1"/>
    </source>
</evidence>
<gene>
    <name evidence="10" type="primary">mmpL8_4</name>
    <name evidence="10" type="ORF">MOBUDSM44075_01607</name>
</gene>
<reference evidence="10 11" key="1">
    <citation type="journal article" date="2015" name="Genome Biol. Evol.">
        <title>Characterization of Three Mycobacterium spp. with Potential Use in Bioremediation by Genome Sequencing and Comparative Genomics.</title>
        <authorList>
            <person name="Das S."/>
            <person name="Pettersson B.M."/>
            <person name="Behra P.R."/>
            <person name="Ramesh M."/>
            <person name="Dasgupta S."/>
            <person name="Bhattacharya A."/>
            <person name="Kirsebom L.A."/>
        </authorList>
    </citation>
    <scope>NUCLEOTIDE SEQUENCE [LARGE SCALE GENOMIC DNA]</scope>
    <source>
        <strain evidence="10 11">DSM 44075</strain>
    </source>
</reference>
<dbReference type="InterPro" id="IPR004707">
    <property type="entry name" value="MmpL_fam"/>
</dbReference>
<feature type="transmembrane region" description="Helical" evidence="8">
    <location>
        <begin position="21"/>
        <end position="46"/>
    </location>
</feature>
<dbReference type="InterPro" id="IPR004869">
    <property type="entry name" value="MMPL_dom"/>
</dbReference>
<organism evidence="10 11">
    <name type="scientific">Mycolicibacterium obuense</name>
    <dbReference type="NCBI Taxonomy" id="1807"/>
    <lineage>
        <taxon>Bacteria</taxon>
        <taxon>Bacillati</taxon>
        <taxon>Actinomycetota</taxon>
        <taxon>Actinomycetes</taxon>
        <taxon>Mycobacteriales</taxon>
        <taxon>Mycobacteriaceae</taxon>
        <taxon>Mycolicibacterium</taxon>
    </lineage>
</organism>
<comment type="similarity">
    <text evidence="2">Belongs to the resistance-nodulation-cell division (RND) (TC 2.A.6) family. MmpL subfamily.</text>
</comment>
<dbReference type="InterPro" id="IPR023908">
    <property type="entry name" value="xxxLxxG_rpt"/>
</dbReference>
<keyword evidence="3" id="KW-1003">Cell membrane</keyword>
<accession>A0A0J6W7U6</accession>
<feature type="transmembrane region" description="Helical" evidence="8">
    <location>
        <begin position="900"/>
        <end position="920"/>
    </location>
</feature>
<feature type="transmembrane region" description="Helical" evidence="8">
    <location>
        <begin position="341"/>
        <end position="364"/>
    </location>
</feature>
<evidence type="ECO:0000256" key="2">
    <source>
        <dbReference type="ARBA" id="ARBA00010157"/>
    </source>
</evidence>
<evidence type="ECO:0000256" key="5">
    <source>
        <dbReference type="ARBA" id="ARBA00022989"/>
    </source>
</evidence>
<feature type="transmembrane region" description="Helical" evidence="8">
    <location>
        <begin position="209"/>
        <end position="227"/>
    </location>
</feature>
<evidence type="ECO:0000313" key="11">
    <source>
        <dbReference type="Proteomes" id="UP000036313"/>
    </source>
</evidence>
<feature type="transmembrane region" description="Helical" evidence="8">
    <location>
        <begin position="869"/>
        <end position="894"/>
    </location>
</feature>
<evidence type="ECO:0000256" key="7">
    <source>
        <dbReference type="SAM" id="MobiDB-lite"/>
    </source>
</evidence>
<dbReference type="GO" id="GO:0005886">
    <property type="term" value="C:plasma membrane"/>
    <property type="evidence" value="ECO:0007669"/>
    <property type="project" value="UniProtKB-SubCell"/>
</dbReference>
<dbReference type="Proteomes" id="UP000036313">
    <property type="component" value="Unassembled WGS sequence"/>
</dbReference>
<evidence type="ECO:0000256" key="4">
    <source>
        <dbReference type="ARBA" id="ARBA00022692"/>
    </source>
</evidence>
<dbReference type="PANTHER" id="PTHR33406:SF6">
    <property type="entry name" value="MEMBRANE PROTEIN YDGH-RELATED"/>
    <property type="match status" value="1"/>
</dbReference>
<evidence type="ECO:0000256" key="8">
    <source>
        <dbReference type="SAM" id="Phobius"/>
    </source>
</evidence>
<feature type="transmembrane region" description="Helical" evidence="8">
    <location>
        <begin position="941"/>
        <end position="967"/>
    </location>
</feature>
<dbReference type="EMBL" id="JYNU01000009">
    <property type="protein sequence ID" value="KMO77702.1"/>
    <property type="molecule type" value="Genomic_DNA"/>
</dbReference>
<keyword evidence="5 8" id="KW-1133">Transmembrane helix</keyword>
<sequence>MRWRRRGSKAPRADASTPTNPGGVFGALGTVIVAHPWIVIGVWLMLAVALPPLFPSLATVIQQQPTSPLPSDAPAIVANRDIAQAFPSAGSDNTVLVLMTDEAGLDRADEHTYRQLVGRLDRDSHDVVMLQEFIGTPELRETLSSADGKAWIMPVGIRGELGSVESNEAYRRVADIVRNSVAGSDLTVHLTGPAATVADFVGVNLRDQARIEAAIITFLLVILFVIYRNPITMLLPLIAIGVSLNIAGALLAGASQFGLAVSSQTLVFLTGMLAGAGTDYAVFLISRYHDFLRRGADSDQALVNALGSIGKVIAASAATVGVTFLGMSFARLDLFATTGPALAIAIAVAFLAAVTVLPAIMVLAGRRRWIAPRRDLTTRFWRRSGIRIVRRPRTNLIVSLAALLALAGCVGLVHYNYDDRLALPPNVESSIGYAAMDKRFPLTSIIPQYLFIQSPHDLRTPEALADMEQMARRVSQLPDITAVRGITRPTGEPLEAASTTAQAGEVGKRLSDASTLIENRSADLNTLNDGAGQLADALASIRDQMAKSMSSVGSLLNMLTAIQKQLGQLGGGATIGQVGDGDRLVSGMRSLGDTLQTVFGNVSNFDWIEPVVTALDGSEYCTTNPLCSAARDQFRAMAQARRDGTFDKLAGIARQLQATGPLSNLSQTVRQLTSSMNAATRSLGPLGLGGAGGGGAGSITNLQQGFNRLADGSRQVANGVDQLVDQTKRMGTDLGTASEFLLAMKNDATSPSMAGFYIPPQMLSSADFKKAARFFISADGHSARYLVQTTLNPFSTAAMDQVDAISATARGAQPNTALADATVRMTGYSATLSDARDYYDHDIRFIIALTILVVLAILVILLRAVVAPLYLIASVLLSYLAALGLGVVFFQFLLGQQLHWSVPGLTFIILVAMGADYNMLLISRIRDESPRGIRSGVIRTVGSTGGVITAAGLIFAASMFGLLFASIGTIVQAGFVVGTGILLDTFVVRTVTVPAMAVLVGRANWWPSRPKPASASPEPMPEEVPS</sequence>
<name>A0A0J6W7U6_9MYCO</name>
<feature type="domain" description="Membrane transport protein MMPL" evidence="9">
    <location>
        <begin position="69"/>
        <end position="393"/>
    </location>
</feature>
<feature type="domain" description="Membrane transport protein MMPL" evidence="9">
    <location>
        <begin position="699"/>
        <end position="1017"/>
    </location>
</feature>
<dbReference type="NCBIfam" id="TIGR00833">
    <property type="entry name" value="actII"/>
    <property type="match status" value="1"/>
</dbReference>
<proteinExistence type="inferred from homology"/>
<evidence type="ECO:0000256" key="1">
    <source>
        <dbReference type="ARBA" id="ARBA00004651"/>
    </source>
</evidence>
<feature type="transmembrane region" description="Helical" evidence="8">
    <location>
        <begin position="266"/>
        <end position="285"/>
    </location>
</feature>
<keyword evidence="4 8" id="KW-0812">Transmembrane</keyword>
<dbReference type="Pfam" id="PF03176">
    <property type="entry name" value="MMPL"/>
    <property type="match status" value="2"/>
</dbReference>
<feature type="transmembrane region" description="Helical" evidence="8">
    <location>
        <begin position="306"/>
        <end position="329"/>
    </location>
</feature>
<evidence type="ECO:0000256" key="3">
    <source>
        <dbReference type="ARBA" id="ARBA00022475"/>
    </source>
</evidence>
<feature type="transmembrane region" description="Helical" evidence="8">
    <location>
        <begin position="234"/>
        <end position="254"/>
    </location>
</feature>
<keyword evidence="6 8" id="KW-0472">Membrane</keyword>